<gene>
    <name evidence="3" type="ORF">KP79_PYT15030</name>
</gene>
<feature type="compositionally biased region" description="Basic and acidic residues" evidence="1">
    <location>
        <begin position="369"/>
        <end position="394"/>
    </location>
</feature>
<feature type="region of interest" description="Disordered" evidence="1">
    <location>
        <begin position="1"/>
        <end position="20"/>
    </location>
</feature>
<dbReference type="OrthoDB" id="6157724at2759"/>
<organism evidence="3 4">
    <name type="scientific">Mizuhopecten yessoensis</name>
    <name type="common">Japanese scallop</name>
    <name type="synonym">Patinopecten yessoensis</name>
    <dbReference type="NCBI Taxonomy" id="6573"/>
    <lineage>
        <taxon>Eukaryota</taxon>
        <taxon>Metazoa</taxon>
        <taxon>Spiralia</taxon>
        <taxon>Lophotrochozoa</taxon>
        <taxon>Mollusca</taxon>
        <taxon>Bivalvia</taxon>
        <taxon>Autobranchia</taxon>
        <taxon>Pteriomorphia</taxon>
        <taxon>Pectinida</taxon>
        <taxon>Pectinoidea</taxon>
        <taxon>Pectinidae</taxon>
        <taxon>Mizuhopecten</taxon>
    </lineage>
</organism>
<dbReference type="PANTHER" id="PTHR47020:SF1">
    <property type="entry name" value="HILLARIN"/>
    <property type="match status" value="1"/>
</dbReference>
<feature type="domain" description="KY-like immunoglobulin-like" evidence="2">
    <location>
        <begin position="248"/>
        <end position="309"/>
    </location>
</feature>
<proteinExistence type="predicted"/>
<evidence type="ECO:0000256" key="1">
    <source>
        <dbReference type="SAM" id="MobiDB-lite"/>
    </source>
</evidence>
<evidence type="ECO:0000313" key="4">
    <source>
        <dbReference type="Proteomes" id="UP000242188"/>
    </source>
</evidence>
<evidence type="ECO:0000313" key="3">
    <source>
        <dbReference type="EMBL" id="OWF52855.1"/>
    </source>
</evidence>
<reference evidence="3 4" key="1">
    <citation type="journal article" date="2017" name="Nat. Ecol. Evol.">
        <title>Scallop genome provides insights into evolution of bilaterian karyotype and development.</title>
        <authorList>
            <person name="Wang S."/>
            <person name="Zhang J."/>
            <person name="Jiao W."/>
            <person name="Li J."/>
            <person name="Xun X."/>
            <person name="Sun Y."/>
            <person name="Guo X."/>
            <person name="Huan P."/>
            <person name="Dong B."/>
            <person name="Zhang L."/>
            <person name="Hu X."/>
            <person name="Sun X."/>
            <person name="Wang J."/>
            <person name="Zhao C."/>
            <person name="Wang Y."/>
            <person name="Wang D."/>
            <person name="Huang X."/>
            <person name="Wang R."/>
            <person name="Lv J."/>
            <person name="Li Y."/>
            <person name="Zhang Z."/>
            <person name="Liu B."/>
            <person name="Lu W."/>
            <person name="Hui Y."/>
            <person name="Liang J."/>
            <person name="Zhou Z."/>
            <person name="Hou R."/>
            <person name="Li X."/>
            <person name="Liu Y."/>
            <person name="Li H."/>
            <person name="Ning X."/>
            <person name="Lin Y."/>
            <person name="Zhao L."/>
            <person name="Xing Q."/>
            <person name="Dou J."/>
            <person name="Li Y."/>
            <person name="Mao J."/>
            <person name="Guo H."/>
            <person name="Dou H."/>
            <person name="Li T."/>
            <person name="Mu C."/>
            <person name="Jiang W."/>
            <person name="Fu Q."/>
            <person name="Fu X."/>
            <person name="Miao Y."/>
            <person name="Liu J."/>
            <person name="Yu Q."/>
            <person name="Li R."/>
            <person name="Liao H."/>
            <person name="Li X."/>
            <person name="Kong Y."/>
            <person name="Jiang Z."/>
            <person name="Chourrout D."/>
            <person name="Li R."/>
            <person name="Bao Z."/>
        </authorList>
    </citation>
    <scope>NUCLEOTIDE SEQUENCE [LARGE SCALE GENOMIC DNA]</scope>
    <source>
        <strain evidence="3 4">PY_sf001</strain>
    </source>
</reference>
<dbReference type="EMBL" id="NEDP02001616">
    <property type="protein sequence ID" value="OWF52855.1"/>
    <property type="molecule type" value="Genomic_DNA"/>
</dbReference>
<dbReference type="Gene3D" id="1.20.920.60">
    <property type="match status" value="1"/>
</dbReference>
<accession>A0A210QVW2</accession>
<dbReference type="PANTHER" id="PTHR47020">
    <property type="entry name" value="HILLARIN"/>
    <property type="match status" value="1"/>
</dbReference>
<feature type="compositionally biased region" description="Polar residues" evidence="1">
    <location>
        <begin position="441"/>
        <end position="451"/>
    </location>
</feature>
<feature type="region of interest" description="Disordered" evidence="1">
    <location>
        <begin position="429"/>
        <end position="453"/>
    </location>
</feature>
<dbReference type="Pfam" id="PF23265">
    <property type="entry name" value="Ig-like_KY"/>
    <property type="match status" value="2"/>
</dbReference>
<dbReference type="AlphaFoldDB" id="A0A210QVW2"/>
<feature type="domain" description="KY-like immunoglobulin-like" evidence="2">
    <location>
        <begin position="615"/>
        <end position="724"/>
    </location>
</feature>
<dbReference type="InterPro" id="IPR053041">
    <property type="entry name" value="Transglut-like_Superfamily_Mod"/>
</dbReference>
<sequence length="992" mass="112962">MGSGQTKKEPEPEPAVEPTQLNARVLRLTMKSLDRFKRSGLIDKEVKKDMSKMPPIQPTKIRRRDIFAPRKMQAVYKRVLSVSKDELLSYNRLIEHLTGRSGSPVESVWSIYLWLVNFDPSSPQLSGSSSVDTPHRDLNDVISGKLDMQLLFNIVCRKLDLPCMLAEGFTKMDRFVPGCLQSEAKFSADHWNYVYLEGEWRFIHPGLGSTAPQKNRSFFFLTDPSNFIHFCFPSETRWQLSEDPVIWKDFSGSPFCKPNFFAMGLIVAKPKTPELKIRNETVVIEISAPSEMMDKILLHYKVTGQKVKEFVEKEDTISNDSLPISPYQSTVDLKEDLSDPAFLLQQMFGNQIFKKPLIRSDGGFGGLAKEQKKTNDSDGDTDGKSLKETDDESPKMNGNLHETNGDVEPEIKAPLMNGGLKKALMKQGLPDEDEKKEKNKQSPGSINSSKVNLKLKKLPRYSSGIPREEKPSKLVFGSSLVSSKHVPHKAMFTPRNPETIKKMIDNAFKKSETPAHGATEAPYPDKEIDPTKFPTHLERYVYLHYGYSRFIFEIELPVTGVYTCEILGDLINFNDVSPDVTQLESICKFKIEKEGESQTVPALPVVPEVGWGPNPYMAVYGIKPLSHTDGRVFLETGEEMTMQFELFGTIDLHTIKIQTKLRNPNFKSEDLEDKTRHIIVGDTMYVRILLPGKGQFALKLFAKKKGEQGFKNICNYLLIYGKKDVKSPFNEIKDDKYSKRMLRERLQKAILYGNETEIQTALDDFEMHLIPDEGEVKLAKKRLEFFTIQKGLRVAIKRRHPETIKVMLAKGKASDYAPELRNEITEAENTLANLNKLAGFNFHIRKLDRDILAEMKTFIRPKPIVVDVMRVVVILLGEDAEEITGWDKILPHLHKKGADSLLNRIDNLRVGSLNPSILVTVDNILEQYSYKDIRESSTNVAAFHKWIQQVCEKRKAIIAKEEKEMFDRVRGKLKAKSNEIAVDDFMKNMAAW</sequence>
<name>A0A210QVW2_MIZYE</name>
<evidence type="ECO:0000259" key="2">
    <source>
        <dbReference type="Pfam" id="PF23265"/>
    </source>
</evidence>
<comment type="caution">
    <text evidence="3">The sequence shown here is derived from an EMBL/GenBank/DDBJ whole genome shotgun (WGS) entry which is preliminary data.</text>
</comment>
<dbReference type="Proteomes" id="UP000242188">
    <property type="component" value="Unassembled WGS sequence"/>
</dbReference>
<protein>
    <submittedName>
        <fullName evidence="3">Kyphoscoliosis peptidase</fullName>
    </submittedName>
</protein>
<feature type="region of interest" description="Disordered" evidence="1">
    <location>
        <begin position="364"/>
        <end position="412"/>
    </location>
</feature>
<keyword evidence="4" id="KW-1185">Reference proteome</keyword>
<dbReference type="InterPro" id="IPR056564">
    <property type="entry name" value="Ig-like_KY"/>
</dbReference>
<feature type="compositionally biased region" description="Basic and acidic residues" evidence="1">
    <location>
        <begin position="1"/>
        <end position="11"/>
    </location>
</feature>